<reference evidence="2" key="1">
    <citation type="journal article" date="2012" name="J. Bacteriol.">
        <title>Genome sequence of the haloalkaliphilic methanotrophic bacterium Methylomicrobium alcaliphilum 20Z.</title>
        <authorList>
            <person name="Vuilleumier S."/>
            <person name="Khmelenina V.N."/>
            <person name="Bringel F."/>
            <person name="Reshetnikov A.S."/>
            <person name="Lajus A."/>
            <person name="Mangenot S."/>
            <person name="Rouy Z."/>
            <person name="Op den Camp H.J."/>
            <person name="Jetten M.S."/>
            <person name="Dispirito A.A."/>
            <person name="Dunfield P."/>
            <person name="Klotz M.G."/>
            <person name="Semrau J.D."/>
            <person name="Stein L.Y."/>
            <person name="Barbe V."/>
            <person name="Medigue C."/>
            <person name="Trotsenko Y.A."/>
            <person name="Kalyuzhnaya M.G."/>
        </authorList>
    </citation>
    <scope>NUCLEOTIDE SEQUENCE [LARGE SCALE GENOMIC DNA]</scope>
    <source>
        <strain evidence="2">DSM 19304 / NCIMB 14124 / VKM B-2133 / 20Z</strain>
    </source>
</reference>
<dbReference type="PATRIC" id="fig|271065.3.peg.455"/>
<dbReference type="AlphaFoldDB" id="G4SYD9"/>
<gene>
    <name evidence="1" type="ordered locus">MEALZ_0441</name>
</gene>
<dbReference type="EMBL" id="FO082060">
    <property type="protein sequence ID" value="CCE22140.1"/>
    <property type="molecule type" value="Genomic_DNA"/>
</dbReference>
<keyword evidence="2" id="KW-1185">Reference proteome</keyword>
<proteinExistence type="predicted"/>
<organism evidence="1 2">
    <name type="scientific">Methylotuvimicrobium alcaliphilum (strain DSM 19304 / NCIMB 14124 / VKM B-2133 / 20Z)</name>
    <name type="common">Methylomicrobium alcaliphilum</name>
    <dbReference type="NCBI Taxonomy" id="1091494"/>
    <lineage>
        <taxon>Bacteria</taxon>
        <taxon>Pseudomonadati</taxon>
        <taxon>Pseudomonadota</taxon>
        <taxon>Gammaproteobacteria</taxon>
        <taxon>Methylococcales</taxon>
        <taxon>Methylococcaceae</taxon>
        <taxon>Methylotuvimicrobium</taxon>
    </lineage>
</organism>
<evidence type="ECO:0000313" key="2">
    <source>
        <dbReference type="Proteomes" id="UP000008315"/>
    </source>
</evidence>
<dbReference type="KEGG" id="mah:MEALZ_0441"/>
<accession>G4SYD9</accession>
<dbReference type="HOGENOM" id="CLU_2106052_0_0_6"/>
<dbReference type="STRING" id="1091494.MEALZ_0441"/>
<evidence type="ECO:0000313" key="1">
    <source>
        <dbReference type="EMBL" id="CCE22140.1"/>
    </source>
</evidence>
<dbReference type="Proteomes" id="UP000008315">
    <property type="component" value="Chromosome"/>
</dbReference>
<protein>
    <submittedName>
        <fullName evidence="1">Uncharacterized protein</fullName>
    </submittedName>
</protein>
<name>G4SYD9_META2</name>
<sequence>MLGKYVHVGSMLANPVKILTERGFGDEASDIGKGKTSSPLGLVPTLRIRFDAVGIYPGDGGGHHTEMQVVDHGLGVAALTFLAADVLLELFKSGFDFPPRAIMANSNGYPFYVNI</sequence>